<protein>
    <recommendedName>
        <fullName evidence="2">DUF3669 domain-containing protein</fullName>
    </recommendedName>
</protein>
<accession>A0A0D2ELF7</accession>
<sequence length="414" mass="47235">MKDTLDKEARDTLLSTLSLGTISSSTTRLHDTPFCRPSDQNASTFRDIGRGSCGSIFEIPGTPYAIKKGANTTAIWNDFNLTNLAYNSALETMGLIEYEFADRRVPRVPKAQYFNTPDSEWWSLPENVSRLPKKDQVKGAIFHLDRIWPVVQDARQALTRTFFKKGDHTQRDVLDNVENRDCLVRLYFGDNCPTAKWYDSSQSLRNFPLYLDQAKMLGLDVDAYAEEMAIGLAILHWQAQIDSQDTEFVIGTSTTTVRGTYYSDHDSAPPPTSTSDDFTQRETGLWMLDFDKCTEVDLESCSPSEVVQKYFVAVTGNDPYFPHPGKDVDLWSTFRDVYLRASRIILQARRLDWAIAGLPLALIQRWEKWGNMDVQFQDDDPFERGSNDEEEDEEDVEDNEEEDDDVSEEDDAVI</sequence>
<dbReference type="AlphaFoldDB" id="A0A0D2ELF7"/>
<dbReference type="PANTHER" id="PTHR40780">
    <property type="entry name" value="DUF3669 DOMAIN-CONTAINING PROTEIN"/>
    <property type="match status" value="1"/>
</dbReference>
<dbReference type="HOGENOM" id="CLU_039531_1_0_1"/>
<proteinExistence type="predicted"/>
<evidence type="ECO:0000256" key="1">
    <source>
        <dbReference type="SAM" id="MobiDB-lite"/>
    </source>
</evidence>
<reference evidence="3 4" key="1">
    <citation type="submission" date="2015-01" db="EMBL/GenBank/DDBJ databases">
        <title>The Genome Sequence of Exophiala xenobiotica CBS118157.</title>
        <authorList>
            <consortium name="The Broad Institute Genomics Platform"/>
            <person name="Cuomo C."/>
            <person name="de Hoog S."/>
            <person name="Gorbushina A."/>
            <person name="Stielow B."/>
            <person name="Teixiera M."/>
            <person name="Abouelleil A."/>
            <person name="Chapman S.B."/>
            <person name="Priest M."/>
            <person name="Young S.K."/>
            <person name="Wortman J."/>
            <person name="Nusbaum C."/>
            <person name="Birren B."/>
        </authorList>
    </citation>
    <scope>NUCLEOTIDE SEQUENCE [LARGE SCALE GENOMIC DNA]</scope>
    <source>
        <strain evidence="3 4">CBS 118157</strain>
    </source>
</reference>
<evidence type="ECO:0000313" key="4">
    <source>
        <dbReference type="Proteomes" id="UP000054342"/>
    </source>
</evidence>
<dbReference type="Pfam" id="PF12417">
    <property type="entry name" value="DUF3669"/>
    <property type="match status" value="1"/>
</dbReference>
<feature type="domain" description="DUF3669" evidence="2">
    <location>
        <begin position="285"/>
        <end position="348"/>
    </location>
</feature>
<evidence type="ECO:0000259" key="2">
    <source>
        <dbReference type="Pfam" id="PF12417"/>
    </source>
</evidence>
<evidence type="ECO:0000313" key="3">
    <source>
        <dbReference type="EMBL" id="KIW56288.1"/>
    </source>
</evidence>
<feature type="region of interest" description="Disordered" evidence="1">
    <location>
        <begin position="375"/>
        <end position="414"/>
    </location>
</feature>
<keyword evidence="4" id="KW-1185">Reference proteome</keyword>
<name>A0A0D2ELF7_9EURO</name>
<dbReference type="PANTHER" id="PTHR40780:SF2">
    <property type="entry name" value="DUF3669 DOMAIN-CONTAINING PROTEIN"/>
    <property type="match status" value="1"/>
</dbReference>
<gene>
    <name evidence="3" type="ORF">PV05_04958</name>
</gene>
<dbReference type="RefSeq" id="XP_013316872.1">
    <property type="nucleotide sequence ID" value="XM_013461418.1"/>
</dbReference>
<dbReference type="OrthoDB" id="2993351at2759"/>
<dbReference type="Proteomes" id="UP000054342">
    <property type="component" value="Unassembled WGS sequence"/>
</dbReference>
<organism evidence="3 4">
    <name type="scientific">Exophiala xenobiotica</name>
    <dbReference type="NCBI Taxonomy" id="348802"/>
    <lineage>
        <taxon>Eukaryota</taxon>
        <taxon>Fungi</taxon>
        <taxon>Dikarya</taxon>
        <taxon>Ascomycota</taxon>
        <taxon>Pezizomycotina</taxon>
        <taxon>Eurotiomycetes</taxon>
        <taxon>Chaetothyriomycetidae</taxon>
        <taxon>Chaetothyriales</taxon>
        <taxon>Herpotrichiellaceae</taxon>
        <taxon>Exophiala</taxon>
    </lineage>
</organism>
<feature type="compositionally biased region" description="Acidic residues" evidence="1">
    <location>
        <begin position="388"/>
        <end position="414"/>
    </location>
</feature>
<dbReference type="GeneID" id="25326866"/>
<dbReference type="EMBL" id="KN847319">
    <property type="protein sequence ID" value="KIW56288.1"/>
    <property type="molecule type" value="Genomic_DNA"/>
</dbReference>
<dbReference type="STRING" id="348802.A0A0D2ELF7"/>
<dbReference type="InterPro" id="IPR022137">
    <property type="entry name" value="Znf_prot_DUF3669"/>
</dbReference>